<proteinExistence type="predicted"/>
<feature type="transmembrane region" description="Helical" evidence="1">
    <location>
        <begin position="34"/>
        <end position="55"/>
    </location>
</feature>
<accession>A0A495W434</accession>
<keyword evidence="1" id="KW-0472">Membrane</keyword>
<dbReference type="EMBL" id="RBXO01000001">
    <property type="protein sequence ID" value="RKT56471.1"/>
    <property type="molecule type" value="Genomic_DNA"/>
</dbReference>
<keyword evidence="1" id="KW-1133">Transmembrane helix</keyword>
<dbReference type="Proteomes" id="UP000282084">
    <property type="component" value="Unassembled WGS sequence"/>
</dbReference>
<feature type="transmembrane region" description="Helical" evidence="1">
    <location>
        <begin position="96"/>
        <end position="113"/>
    </location>
</feature>
<dbReference type="AlphaFoldDB" id="A0A495W434"/>
<evidence type="ECO:0000313" key="3">
    <source>
        <dbReference type="Proteomes" id="UP000282084"/>
    </source>
</evidence>
<name>A0A495W434_9PSEU</name>
<protein>
    <recommendedName>
        <fullName evidence="4">NhaP-type Na+/H+ or K+/H+ antiporter</fullName>
    </recommendedName>
</protein>
<evidence type="ECO:0000313" key="2">
    <source>
        <dbReference type="EMBL" id="RKT56471.1"/>
    </source>
</evidence>
<reference evidence="2 3" key="1">
    <citation type="submission" date="2018-10" db="EMBL/GenBank/DDBJ databases">
        <title>Sequencing the genomes of 1000 actinobacteria strains.</title>
        <authorList>
            <person name="Klenk H.-P."/>
        </authorList>
    </citation>
    <scope>NUCLEOTIDE SEQUENCE [LARGE SCALE GENOMIC DNA]</scope>
    <source>
        <strain evidence="2 3">DSM 43800</strain>
    </source>
</reference>
<comment type="caution">
    <text evidence="2">The sequence shown here is derived from an EMBL/GenBank/DDBJ whole genome shotgun (WGS) entry which is preliminary data.</text>
</comment>
<organism evidence="2 3">
    <name type="scientific">Saccharothrix australiensis</name>
    <dbReference type="NCBI Taxonomy" id="2072"/>
    <lineage>
        <taxon>Bacteria</taxon>
        <taxon>Bacillati</taxon>
        <taxon>Actinomycetota</taxon>
        <taxon>Actinomycetes</taxon>
        <taxon>Pseudonocardiales</taxon>
        <taxon>Pseudonocardiaceae</taxon>
        <taxon>Saccharothrix</taxon>
    </lineage>
</organism>
<evidence type="ECO:0008006" key="4">
    <source>
        <dbReference type="Google" id="ProtNLM"/>
    </source>
</evidence>
<evidence type="ECO:0000256" key="1">
    <source>
        <dbReference type="SAM" id="Phobius"/>
    </source>
</evidence>
<feature type="transmembrane region" description="Helical" evidence="1">
    <location>
        <begin position="165"/>
        <end position="182"/>
    </location>
</feature>
<feature type="transmembrane region" description="Helical" evidence="1">
    <location>
        <begin position="323"/>
        <end position="342"/>
    </location>
</feature>
<feature type="transmembrane region" description="Helical" evidence="1">
    <location>
        <begin position="263"/>
        <end position="288"/>
    </location>
</feature>
<sequence length="383" mass="40568">MVTPAVRSVALLVALGVGWFVAWQWELRGVEESAAYAFFITALLGFGLYASTSGIELGEFRKQFRTVVVAVTLGVLAKVALIFGVMFLVYREPWHLILAVAVAQIDPLSVAAMRGKSRMSSSAKALLAAWASFDDPITVLLTVYITSFALRGGAVGGFGGFAVDFALNVALAGGAYALWRLVRRRVPVGDRARAGRWAVRAVLVLAVLAVGFVAVQFSLLLALAVIGLFFRPDLGRWVDGLAEVGMFAATAAVGLVLAAEFSWALAGVGAVLGAAAFLSQGVVAWALTLPRRWRGDRARLCLGQQNGLTAIILALLLEPNFPGAIAVVAPAVVVVNLLHALANGYYDRLRPPTPEIAEPRPIRRTAPATPLAPAAFRRLGEVG</sequence>
<feature type="transmembrane region" description="Helical" evidence="1">
    <location>
        <begin position="125"/>
        <end position="145"/>
    </location>
</feature>
<keyword evidence="1" id="KW-0812">Transmembrane</keyword>
<feature type="transmembrane region" description="Helical" evidence="1">
    <location>
        <begin position="202"/>
        <end position="230"/>
    </location>
</feature>
<feature type="transmembrane region" description="Helical" evidence="1">
    <location>
        <begin position="67"/>
        <end position="90"/>
    </location>
</feature>
<gene>
    <name evidence="2" type="ORF">C8E97_5170</name>
</gene>
<keyword evidence="3" id="KW-1185">Reference proteome</keyword>